<dbReference type="Proteomes" id="UP000198650">
    <property type="component" value="Unassembled WGS sequence"/>
</dbReference>
<evidence type="ECO:0000256" key="6">
    <source>
        <dbReference type="ARBA" id="ARBA00023136"/>
    </source>
</evidence>
<dbReference type="PRINTS" id="PR01434">
    <property type="entry name" value="NADHDHGNASE5"/>
</dbReference>
<proteinExistence type="inferred from homology"/>
<feature type="transmembrane region" description="Helical" evidence="7">
    <location>
        <begin position="117"/>
        <end position="133"/>
    </location>
</feature>
<evidence type="ECO:0000256" key="7">
    <source>
        <dbReference type="HAMAP-Rule" id="MF_00862"/>
    </source>
</evidence>
<keyword evidence="2 7" id="KW-0813">Transport</keyword>
<dbReference type="NCBIfam" id="NF006373">
    <property type="entry name" value="PRK08601.1"/>
    <property type="match status" value="1"/>
</dbReference>
<feature type="transmembrane region" description="Helical" evidence="7">
    <location>
        <begin position="20"/>
        <end position="41"/>
    </location>
</feature>
<dbReference type="HAMAP" id="MF_00862">
    <property type="entry name" value="DabB"/>
    <property type="match status" value="1"/>
</dbReference>
<evidence type="ECO:0000256" key="4">
    <source>
        <dbReference type="ARBA" id="ARBA00022692"/>
    </source>
</evidence>
<feature type="transmembrane region" description="Helical" evidence="7">
    <location>
        <begin position="139"/>
        <end position="157"/>
    </location>
</feature>
<feature type="transmembrane region" description="Helical" evidence="7">
    <location>
        <begin position="392"/>
        <end position="408"/>
    </location>
</feature>
<evidence type="ECO:0000313" key="11">
    <source>
        <dbReference type="Proteomes" id="UP000198650"/>
    </source>
</evidence>
<feature type="transmembrane region" description="Helical" evidence="7">
    <location>
        <begin position="249"/>
        <end position="268"/>
    </location>
</feature>
<feature type="transmembrane region" description="Helical" evidence="7">
    <location>
        <begin position="420"/>
        <end position="443"/>
    </location>
</feature>
<evidence type="ECO:0000259" key="9">
    <source>
        <dbReference type="Pfam" id="PF00361"/>
    </source>
</evidence>
<comment type="subcellular location">
    <subcellularLocation>
        <location evidence="1 7">Cell membrane</location>
        <topology evidence="1 7">Multi-pass membrane protein</topology>
    </subcellularLocation>
    <subcellularLocation>
        <location evidence="8">Membrane</location>
        <topology evidence="8">Multi-pass membrane protein</topology>
    </subcellularLocation>
</comment>
<organism evidence="10 11">
    <name type="scientific">Parageobacillus thermantarcticus</name>
    <dbReference type="NCBI Taxonomy" id="186116"/>
    <lineage>
        <taxon>Bacteria</taxon>
        <taxon>Bacillati</taxon>
        <taxon>Bacillota</taxon>
        <taxon>Bacilli</taxon>
        <taxon>Bacillales</taxon>
        <taxon>Anoxybacillaceae</taxon>
        <taxon>Parageobacillus</taxon>
    </lineage>
</organism>
<evidence type="ECO:0000256" key="3">
    <source>
        <dbReference type="ARBA" id="ARBA00022475"/>
    </source>
</evidence>
<feature type="transmembrane region" description="Helical" evidence="7">
    <location>
        <begin position="53"/>
        <end position="72"/>
    </location>
</feature>
<feature type="transmembrane region" description="Helical" evidence="7">
    <location>
        <begin position="280"/>
        <end position="300"/>
    </location>
</feature>
<feature type="transmembrane region" description="Helical" evidence="7">
    <location>
        <begin position="169"/>
        <end position="190"/>
    </location>
</feature>
<evidence type="ECO:0000256" key="1">
    <source>
        <dbReference type="ARBA" id="ARBA00004651"/>
    </source>
</evidence>
<dbReference type="GO" id="GO:0003954">
    <property type="term" value="F:NADH dehydrogenase activity"/>
    <property type="evidence" value="ECO:0007669"/>
    <property type="project" value="TreeGrafter"/>
</dbReference>
<dbReference type="InterPro" id="IPR046396">
    <property type="entry name" value="Transporter_DabB"/>
</dbReference>
<evidence type="ECO:0000256" key="2">
    <source>
        <dbReference type="ARBA" id="ARBA00022448"/>
    </source>
</evidence>
<dbReference type="GO" id="GO:0008137">
    <property type="term" value="F:NADH dehydrogenase (ubiquinone) activity"/>
    <property type="evidence" value="ECO:0007669"/>
    <property type="project" value="InterPro"/>
</dbReference>
<feature type="transmembrane region" description="Helical" evidence="7">
    <location>
        <begin position="312"/>
        <end position="335"/>
    </location>
</feature>
<dbReference type="PANTHER" id="PTHR42829:SF1">
    <property type="entry name" value="INORGANIC CARBON TRANSPORTER SUBUNIT DABB-RELATED"/>
    <property type="match status" value="1"/>
</dbReference>
<dbReference type="EMBL" id="FOJS01000002">
    <property type="protein sequence ID" value="SFA40147.1"/>
    <property type="molecule type" value="Genomic_DNA"/>
</dbReference>
<dbReference type="InterPro" id="IPR001750">
    <property type="entry name" value="ND/Mrp_TM"/>
</dbReference>
<dbReference type="PANTHER" id="PTHR42829">
    <property type="entry name" value="NADH-UBIQUINONE OXIDOREDUCTASE CHAIN 5"/>
    <property type="match status" value="1"/>
</dbReference>
<keyword evidence="5 7" id="KW-1133">Transmembrane helix</keyword>
<sequence length="520" mass="57278">MDEGDIAGFFVAEKRGGFGLVWFILLFAAVGMVLISSLLLLDRRVPLSYVRVHVGMMLLPIAVALAGLIFANHHAVVGLWRSDMLGWFMALFILTLGWIIERFCLHYLHGDRAYRKYFTLLTFTVSAAALTWLGNDIRLLILFWGLPLLGLTQLTRLKKEWRPARMTAARMAAVFSLSWLALFVAGLWLWSATGHWRLSLALSSESIRHLEWWEKTGLNVLLVLAAIIPAGQWPFQRWLLESAVTPTPISAVMHAGLVNAGGLLLTRFSPLFNGDVSQMLLIVLASISVLIGTGISFVQVDYKRQLVASTMAQMGLMLIQCALGAYVAAVIHLVLHGLFKATLFLQSGSVVPHPNQTIRLSQRLSKTWRFAGAVGGLIVGVTFLLMSPEENAKWLSALILGWSLAFAWERLAAFENGRMTSLLVLAGAAFASGAVHGGLMMLLHKTVPPNSSISVATEATAVLMLAAGGLASIWLSTHRSSHVFARLYMWLVHMGEPRLKSMESHPRYLADYLQKEVVNG</sequence>
<dbReference type="Pfam" id="PF00361">
    <property type="entry name" value="Proton_antipo_M"/>
    <property type="match status" value="1"/>
</dbReference>
<evidence type="ECO:0000313" key="10">
    <source>
        <dbReference type="EMBL" id="SFA40147.1"/>
    </source>
</evidence>
<dbReference type="GO" id="GO:0015990">
    <property type="term" value="P:electron transport coupled proton transport"/>
    <property type="evidence" value="ECO:0007669"/>
    <property type="project" value="TreeGrafter"/>
</dbReference>
<feature type="domain" description="NADH:quinone oxidoreductase/Mrp antiporter transmembrane" evidence="9">
    <location>
        <begin position="135"/>
        <end position="410"/>
    </location>
</feature>
<keyword evidence="3 7" id="KW-1003">Cell membrane</keyword>
<evidence type="ECO:0000256" key="5">
    <source>
        <dbReference type="ARBA" id="ARBA00022989"/>
    </source>
</evidence>
<dbReference type="RefSeq" id="WP_425272955.1">
    <property type="nucleotide sequence ID" value="NZ_FOJS01000002.1"/>
</dbReference>
<keyword evidence="4 7" id="KW-0812">Transmembrane</keyword>
<name>A0A1I0SL34_9BACL</name>
<evidence type="ECO:0000256" key="8">
    <source>
        <dbReference type="RuleBase" id="RU000320"/>
    </source>
</evidence>
<dbReference type="AlphaFoldDB" id="A0A1I0SL34"/>
<protein>
    <recommendedName>
        <fullName evidence="7">Probable inorganic carbon transporter subunit DabB</fullName>
    </recommendedName>
</protein>
<gene>
    <name evidence="7" type="primary">dabB</name>
    <name evidence="10" type="ORF">SAMN05192569_100210</name>
</gene>
<reference evidence="11" key="1">
    <citation type="submission" date="2016-10" db="EMBL/GenBank/DDBJ databases">
        <authorList>
            <person name="Varghese N."/>
            <person name="Submissions S."/>
        </authorList>
    </citation>
    <scope>NUCLEOTIDE SEQUENCE [LARGE SCALE GENOMIC DNA]</scope>
    <source>
        <strain evidence="11">M1</strain>
    </source>
</reference>
<comment type="similarity">
    <text evidence="7">Belongs to the inorganic carbon transporter (TC 9.A.2) DabB family.</text>
</comment>
<feature type="transmembrane region" description="Helical" evidence="7">
    <location>
        <begin position="455"/>
        <end position="476"/>
    </location>
</feature>
<comment type="subunit">
    <text evidence="7">Forms a complex with DabA.</text>
</comment>
<dbReference type="GO" id="GO:0005886">
    <property type="term" value="C:plasma membrane"/>
    <property type="evidence" value="ECO:0007669"/>
    <property type="project" value="UniProtKB-SubCell"/>
</dbReference>
<feature type="transmembrane region" description="Helical" evidence="7">
    <location>
        <begin position="368"/>
        <end position="386"/>
    </location>
</feature>
<keyword evidence="6 7" id="KW-0472">Membrane</keyword>
<dbReference type="InterPro" id="IPR003945">
    <property type="entry name" value="NU5C-like"/>
</dbReference>
<dbReference type="GO" id="GO:0042773">
    <property type="term" value="P:ATP synthesis coupled electron transport"/>
    <property type="evidence" value="ECO:0007669"/>
    <property type="project" value="InterPro"/>
</dbReference>
<dbReference type="STRING" id="186116.SAMN05192569_100210"/>
<accession>A0A1I0SL34</accession>
<feature type="transmembrane region" description="Helical" evidence="7">
    <location>
        <begin position="84"/>
        <end position="105"/>
    </location>
</feature>
<comment type="function">
    <text evidence="7">Part of an energy-coupled inorganic carbon pump.</text>
</comment>
<keyword evidence="11" id="KW-1185">Reference proteome</keyword>